<dbReference type="Proteomes" id="UP001321475">
    <property type="component" value="Chromosome"/>
</dbReference>
<evidence type="ECO:0000256" key="4">
    <source>
        <dbReference type="ARBA" id="ARBA00023125"/>
    </source>
</evidence>
<keyword evidence="2 6" id="KW-0805">Transcription regulation</keyword>
<reference evidence="11" key="1">
    <citation type="journal article" date="2019" name="Int. J. Syst. Evol. Microbiol.">
        <title>The Global Catalogue of Microorganisms (GCM) 10K type strain sequencing project: providing services to taxonomists for standard genome sequencing and annotation.</title>
        <authorList>
            <consortium name="The Broad Institute Genomics Platform"/>
            <consortium name="The Broad Institute Genome Sequencing Center for Infectious Disease"/>
            <person name="Wu L."/>
            <person name="Ma J."/>
        </authorList>
    </citation>
    <scope>NUCLEOTIDE SEQUENCE [LARGE SCALE GENOMIC DNA]</scope>
    <source>
        <strain evidence="11">NBRC 108565</strain>
    </source>
</reference>
<evidence type="ECO:0000256" key="5">
    <source>
        <dbReference type="ARBA" id="ARBA00023163"/>
    </source>
</evidence>
<dbReference type="InterPro" id="IPR000838">
    <property type="entry name" value="RNA_pol_sigma70_ECF_CS"/>
</dbReference>
<dbReference type="InterPro" id="IPR013324">
    <property type="entry name" value="RNA_pol_sigma_r3/r4-like"/>
</dbReference>
<name>A0ABN6X9Y6_9CELL</name>
<dbReference type="InterPro" id="IPR007627">
    <property type="entry name" value="RNA_pol_sigma70_r2"/>
</dbReference>
<evidence type="ECO:0000256" key="2">
    <source>
        <dbReference type="ARBA" id="ARBA00023015"/>
    </source>
</evidence>
<dbReference type="InterPro" id="IPR007630">
    <property type="entry name" value="RNA_pol_sigma70_r4"/>
</dbReference>
<dbReference type="Gene3D" id="1.10.1740.10">
    <property type="match status" value="1"/>
</dbReference>
<feature type="region of interest" description="Disordered" evidence="7">
    <location>
        <begin position="1"/>
        <end position="31"/>
    </location>
</feature>
<dbReference type="NCBIfam" id="TIGR02937">
    <property type="entry name" value="sigma70-ECF"/>
    <property type="match status" value="1"/>
</dbReference>
<protein>
    <recommendedName>
        <fullName evidence="6">RNA polymerase sigma factor</fullName>
    </recommendedName>
</protein>
<keyword evidence="4 6" id="KW-0238">DNA-binding</keyword>
<accession>A0ABN6X9Y6</accession>
<keyword evidence="5 6" id="KW-0804">Transcription</keyword>
<dbReference type="InterPro" id="IPR039425">
    <property type="entry name" value="RNA_pol_sigma-70-like"/>
</dbReference>
<dbReference type="PANTHER" id="PTHR43133">
    <property type="entry name" value="RNA POLYMERASE ECF-TYPE SIGMA FACTO"/>
    <property type="match status" value="1"/>
</dbReference>
<dbReference type="Pfam" id="PF04545">
    <property type="entry name" value="Sigma70_r4"/>
    <property type="match status" value="1"/>
</dbReference>
<gene>
    <name evidence="10" type="ORF">GCM10025865_09500</name>
</gene>
<evidence type="ECO:0000259" key="9">
    <source>
        <dbReference type="Pfam" id="PF04545"/>
    </source>
</evidence>
<dbReference type="InterPro" id="IPR013325">
    <property type="entry name" value="RNA_pol_sigma_r2"/>
</dbReference>
<evidence type="ECO:0000313" key="10">
    <source>
        <dbReference type="EMBL" id="BDZ41651.1"/>
    </source>
</evidence>
<evidence type="ECO:0000256" key="7">
    <source>
        <dbReference type="SAM" id="MobiDB-lite"/>
    </source>
</evidence>
<feature type="domain" description="RNA polymerase sigma-70 region 4" evidence="9">
    <location>
        <begin position="154"/>
        <end position="201"/>
    </location>
</feature>
<comment type="similarity">
    <text evidence="1 6">Belongs to the sigma-70 factor family. ECF subfamily.</text>
</comment>
<feature type="domain" description="RNA polymerase sigma-70 region 2" evidence="8">
    <location>
        <begin position="51"/>
        <end position="118"/>
    </location>
</feature>
<keyword evidence="3 6" id="KW-0731">Sigma factor</keyword>
<dbReference type="Gene3D" id="1.10.10.10">
    <property type="entry name" value="Winged helix-like DNA-binding domain superfamily/Winged helix DNA-binding domain"/>
    <property type="match status" value="1"/>
</dbReference>
<feature type="compositionally biased region" description="Low complexity" evidence="7">
    <location>
        <begin position="10"/>
        <end position="26"/>
    </location>
</feature>
<dbReference type="InterPro" id="IPR036388">
    <property type="entry name" value="WH-like_DNA-bd_sf"/>
</dbReference>
<dbReference type="SUPFAM" id="SSF88659">
    <property type="entry name" value="Sigma3 and sigma4 domains of RNA polymerase sigma factors"/>
    <property type="match status" value="1"/>
</dbReference>
<dbReference type="PROSITE" id="PS01063">
    <property type="entry name" value="SIGMA70_ECF"/>
    <property type="match status" value="1"/>
</dbReference>
<keyword evidence="11" id="KW-1185">Reference proteome</keyword>
<dbReference type="EMBL" id="AP027729">
    <property type="protein sequence ID" value="BDZ41651.1"/>
    <property type="molecule type" value="Genomic_DNA"/>
</dbReference>
<proteinExistence type="inferred from homology"/>
<evidence type="ECO:0000256" key="1">
    <source>
        <dbReference type="ARBA" id="ARBA00010641"/>
    </source>
</evidence>
<dbReference type="PANTHER" id="PTHR43133:SF62">
    <property type="entry name" value="RNA POLYMERASE SIGMA FACTOR SIGZ"/>
    <property type="match status" value="1"/>
</dbReference>
<dbReference type="InterPro" id="IPR014284">
    <property type="entry name" value="RNA_pol_sigma-70_dom"/>
</dbReference>
<dbReference type="Pfam" id="PF04542">
    <property type="entry name" value="Sigma70_r2"/>
    <property type="match status" value="1"/>
</dbReference>
<sequence>MTAADVPSTAPGTPAHGSHGPGAAAPDRATEDARVTAAFTAGDEAGLAEAYRRWSTLVNTVAYRSLGNRDDAEDVTQQVFVAAWRGREGFDPDRAKLSTWLMGIARHKIADAHEARTRARKQEHAAQVTAPNPVGESDPVGGRIADRVVVADELERLGDPGRTILELAFFRDLTHTQIAAELSLPLGTVKSHVRRSLTRLRTRLEVDGAPR</sequence>
<evidence type="ECO:0000313" key="11">
    <source>
        <dbReference type="Proteomes" id="UP001321475"/>
    </source>
</evidence>
<evidence type="ECO:0000256" key="3">
    <source>
        <dbReference type="ARBA" id="ARBA00023082"/>
    </source>
</evidence>
<evidence type="ECO:0000259" key="8">
    <source>
        <dbReference type="Pfam" id="PF04542"/>
    </source>
</evidence>
<organism evidence="10 11">
    <name type="scientific">Paraoerskovia sediminicola</name>
    <dbReference type="NCBI Taxonomy" id="1138587"/>
    <lineage>
        <taxon>Bacteria</taxon>
        <taxon>Bacillati</taxon>
        <taxon>Actinomycetota</taxon>
        <taxon>Actinomycetes</taxon>
        <taxon>Micrococcales</taxon>
        <taxon>Cellulomonadaceae</taxon>
        <taxon>Paraoerskovia</taxon>
    </lineage>
</organism>
<evidence type="ECO:0000256" key="6">
    <source>
        <dbReference type="RuleBase" id="RU000716"/>
    </source>
</evidence>
<dbReference type="SUPFAM" id="SSF88946">
    <property type="entry name" value="Sigma2 domain of RNA polymerase sigma factors"/>
    <property type="match status" value="1"/>
</dbReference>